<dbReference type="EMBL" id="JAVDQF010000001">
    <property type="protein sequence ID" value="MDR6269046.1"/>
    <property type="molecule type" value="Genomic_DNA"/>
</dbReference>
<evidence type="ECO:0000313" key="4">
    <source>
        <dbReference type="Proteomes" id="UP001185069"/>
    </source>
</evidence>
<organism evidence="3 4">
    <name type="scientific">Arthrobacter russicus</name>
    <dbReference type="NCBI Taxonomy" id="172040"/>
    <lineage>
        <taxon>Bacteria</taxon>
        <taxon>Bacillati</taxon>
        <taxon>Actinomycetota</taxon>
        <taxon>Actinomycetes</taxon>
        <taxon>Micrococcales</taxon>
        <taxon>Micrococcaceae</taxon>
        <taxon>Arthrobacter</taxon>
    </lineage>
</organism>
<sequence length="628" mass="60984">MMNEPEQSKSGAEVPEGEPGTPATGPEPDAAAAPPPAAAELPAEPGAAAKIAAEQPEATAAAETPVTSAKPAKTAKPAKPKRPAAGKPASSRRAERAAAPRSALRVAAGIASGLGIAVLAAAVVAAGTVFPGQPATARIEPQNAKLPAGQTVANCPGPAQLLQSAAAGTDPQFSPASTSARTQVTGIATGNQQAVLPTSFLAPLSADPGAAPLARISQQPDSVPTPAPGAPPSPGKSGVLAGQAVGGASVLRADPVAGQHTNAAAVQSYSATDGDLRGLAAASCQSPSNDVWLVGASTEVGRTAILTLGNSSATAATVNLDLYGGSGQIQSAGARGILIPPGTERSVVLAGLAPGQKNLAVRARSNGGAISAVIQQSALRGLVPGGVEFLTPVAAPDQAQVITGIQTLDPALAGEISGQSGYSDAQTALQVAVPGASDAIVQVQVFGQGGPASLPNGGVFTAKAGSVTELPLSGLPAGSYTVQISAPSAVTAAVRSVRATKAGDPVDFAMAGASLKISDSQLLVLPAGAASALSFSAPSGKGQLSLTPIGTDGAYQPAKSLDVSGGTTVLIDPQQLAGGPVSGFLVSASGDAVYGAQLLTQPDGVGLSVLSLPRTAPGPQSLKIALGY</sequence>
<dbReference type="RefSeq" id="WP_343876230.1">
    <property type="nucleotide sequence ID" value="NZ_BAAAHY010000001.1"/>
</dbReference>
<accession>A0ABU1JC92</accession>
<feature type="region of interest" description="Disordered" evidence="1">
    <location>
        <begin position="1"/>
        <end position="100"/>
    </location>
</feature>
<feature type="region of interest" description="Disordered" evidence="1">
    <location>
        <begin position="216"/>
        <end position="241"/>
    </location>
</feature>
<protein>
    <submittedName>
        <fullName evidence="3">Uncharacterized protein</fullName>
    </submittedName>
</protein>
<proteinExistence type="predicted"/>
<comment type="caution">
    <text evidence="3">The sequence shown here is derived from an EMBL/GenBank/DDBJ whole genome shotgun (WGS) entry which is preliminary data.</text>
</comment>
<keyword evidence="4" id="KW-1185">Reference proteome</keyword>
<keyword evidence="2" id="KW-0472">Membrane</keyword>
<keyword evidence="2" id="KW-0812">Transmembrane</keyword>
<keyword evidence="2" id="KW-1133">Transmembrane helix</keyword>
<evidence type="ECO:0000313" key="3">
    <source>
        <dbReference type="EMBL" id="MDR6269046.1"/>
    </source>
</evidence>
<evidence type="ECO:0000256" key="2">
    <source>
        <dbReference type="SAM" id="Phobius"/>
    </source>
</evidence>
<evidence type="ECO:0000256" key="1">
    <source>
        <dbReference type="SAM" id="MobiDB-lite"/>
    </source>
</evidence>
<dbReference type="InterPro" id="IPR043777">
    <property type="entry name" value="DUF5719"/>
</dbReference>
<name>A0ABU1JC92_9MICC</name>
<reference evidence="3 4" key="1">
    <citation type="submission" date="2023-07" db="EMBL/GenBank/DDBJ databases">
        <title>Sequencing the genomes of 1000 actinobacteria strains.</title>
        <authorList>
            <person name="Klenk H.-P."/>
        </authorList>
    </citation>
    <scope>NUCLEOTIDE SEQUENCE [LARGE SCALE GENOMIC DNA]</scope>
    <source>
        <strain evidence="3 4">DSM 14555</strain>
    </source>
</reference>
<feature type="compositionally biased region" description="Pro residues" evidence="1">
    <location>
        <begin position="223"/>
        <end position="234"/>
    </location>
</feature>
<dbReference type="Proteomes" id="UP001185069">
    <property type="component" value="Unassembled WGS sequence"/>
</dbReference>
<dbReference type="Pfam" id="PF18986">
    <property type="entry name" value="DUF5719"/>
    <property type="match status" value="1"/>
</dbReference>
<feature type="transmembrane region" description="Helical" evidence="2">
    <location>
        <begin position="106"/>
        <end position="130"/>
    </location>
</feature>
<feature type="compositionally biased region" description="Low complexity" evidence="1">
    <location>
        <begin position="11"/>
        <end position="75"/>
    </location>
</feature>
<gene>
    <name evidence="3" type="ORF">JOE69_001284</name>
</gene>